<evidence type="ECO:0000313" key="10">
    <source>
        <dbReference type="EMBL" id="SUD96887.1"/>
    </source>
</evidence>
<dbReference type="Pfam" id="PF01979">
    <property type="entry name" value="Amidohydro_1"/>
    <property type="match status" value="1"/>
</dbReference>
<keyword evidence="5 8" id="KW-0378">Hydrolase</keyword>
<organism evidence="10 11">
    <name type="scientific">Ralstonia mannitolilytica</name>
    <dbReference type="NCBI Taxonomy" id="105219"/>
    <lineage>
        <taxon>Bacteria</taxon>
        <taxon>Pseudomonadati</taxon>
        <taxon>Pseudomonadota</taxon>
        <taxon>Betaproteobacteria</taxon>
        <taxon>Burkholderiales</taxon>
        <taxon>Burkholderiaceae</taxon>
        <taxon>Ralstonia</taxon>
    </lineage>
</organism>
<evidence type="ECO:0000256" key="6">
    <source>
        <dbReference type="ARBA" id="ARBA00022833"/>
    </source>
</evidence>
<feature type="domain" description="Amidohydrolase-related" evidence="9">
    <location>
        <begin position="76"/>
        <end position="399"/>
    </location>
</feature>
<comment type="pathway">
    <text evidence="1 8">Purine metabolism; guanine degradation; xanthine from guanine: step 1/1.</text>
</comment>
<dbReference type="NCBIfam" id="TIGR02967">
    <property type="entry name" value="guan_deamin"/>
    <property type="match status" value="1"/>
</dbReference>
<evidence type="ECO:0000313" key="11">
    <source>
        <dbReference type="Proteomes" id="UP000255008"/>
    </source>
</evidence>
<gene>
    <name evidence="10" type="primary">guaD_1</name>
    <name evidence="10" type="ORF">NCTC10894_01231</name>
</gene>
<dbReference type="CDD" id="cd01303">
    <property type="entry name" value="GDEase"/>
    <property type="match status" value="1"/>
</dbReference>
<evidence type="ECO:0000256" key="8">
    <source>
        <dbReference type="RuleBase" id="RU366009"/>
    </source>
</evidence>
<dbReference type="InterPro" id="IPR014311">
    <property type="entry name" value="Guanine_deaminase"/>
</dbReference>
<proteinExistence type="inferred from homology"/>
<sequence length="448" mass="49996">MTKMPPNSNATVHAYRGRVLHFLHDPQYRERDAYEYWEDGLLVVSGGKVLQAGGYAALREGLPAGTQLHDHSGKLIVPGFIDTHIHFPQTDMIASPSPGLLHWLETYTFPEERRFESEQYAAGVASFFLDELLRNGTTSAMVWSTVHRGSAETLFTAARQRGMRLITGKVMMDRNCPEYLRDTAESGARDTADLISRWHGKDRLAYAITPRFAPTSSEAQLQACAELARQYPDVFIQTHVAENPDEVKWVAELFPNARSYLDVYDRYGLLRKGAFYGHAIWLDDGDRKRLAESGAAVAHCPTSNLFLGSGLYDFHANDAHRLALTLATDVGGGSSFSMLRTMGTAHKVARMGGYHLTALRMFYLATRGAAEALGWEDRIGSFVPGAEADFIVLDPAATPLLARRNARSETLEELLFSLALLGNRLDRRRNDRRLWRGQPHSGCHPCTR</sequence>
<evidence type="ECO:0000256" key="3">
    <source>
        <dbReference type="ARBA" id="ARBA00012781"/>
    </source>
</evidence>
<comment type="function">
    <text evidence="8">Catalyzes the hydrolytic deamination of guanine, producing xanthine and ammonia.</text>
</comment>
<dbReference type="PANTHER" id="PTHR11271">
    <property type="entry name" value="GUANINE DEAMINASE"/>
    <property type="match status" value="1"/>
</dbReference>
<dbReference type="SUPFAM" id="SSF51556">
    <property type="entry name" value="Metallo-dependent hydrolases"/>
    <property type="match status" value="1"/>
</dbReference>
<evidence type="ECO:0000256" key="2">
    <source>
        <dbReference type="ARBA" id="ARBA00006745"/>
    </source>
</evidence>
<dbReference type="AlphaFoldDB" id="A0AAJ4ZJZ6"/>
<dbReference type="Proteomes" id="UP000255008">
    <property type="component" value="Unassembled WGS sequence"/>
</dbReference>
<dbReference type="Gene3D" id="2.30.40.10">
    <property type="entry name" value="Urease, subunit C, domain 1"/>
    <property type="match status" value="1"/>
</dbReference>
<protein>
    <recommendedName>
        <fullName evidence="3 7">Guanine deaminase</fullName>
        <shortName evidence="8">Guanase</shortName>
        <ecNumber evidence="3 7">3.5.4.3</ecNumber>
    </recommendedName>
    <alternativeName>
        <fullName evidence="8">Guanine aminohydrolase</fullName>
    </alternativeName>
</protein>
<dbReference type="InterPro" id="IPR006680">
    <property type="entry name" value="Amidohydro-rel"/>
</dbReference>
<dbReference type="SUPFAM" id="SSF51338">
    <property type="entry name" value="Composite domain of metallo-dependent hydrolases"/>
    <property type="match status" value="1"/>
</dbReference>
<dbReference type="EC" id="3.5.4.3" evidence="3 7"/>
<comment type="similarity">
    <text evidence="2 8">Belongs to the metallo-dependent hydrolases superfamily. ATZ/TRZ family.</text>
</comment>
<dbReference type="EMBL" id="UGVE01000001">
    <property type="protein sequence ID" value="SUD96887.1"/>
    <property type="molecule type" value="Genomic_DNA"/>
</dbReference>
<evidence type="ECO:0000256" key="5">
    <source>
        <dbReference type="ARBA" id="ARBA00022801"/>
    </source>
</evidence>
<evidence type="ECO:0000256" key="7">
    <source>
        <dbReference type="NCBIfam" id="TIGR02967"/>
    </source>
</evidence>
<comment type="caution">
    <text evidence="10">The sequence shown here is derived from an EMBL/GenBank/DDBJ whole genome shotgun (WGS) entry which is preliminary data.</text>
</comment>
<dbReference type="GO" id="GO:0008270">
    <property type="term" value="F:zinc ion binding"/>
    <property type="evidence" value="ECO:0007669"/>
    <property type="project" value="UniProtKB-UniRule"/>
</dbReference>
<evidence type="ECO:0000256" key="1">
    <source>
        <dbReference type="ARBA" id="ARBA00004984"/>
    </source>
</evidence>
<dbReference type="InterPro" id="IPR051607">
    <property type="entry name" value="Metallo-dep_hydrolases"/>
</dbReference>
<dbReference type="GO" id="GO:0006147">
    <property type="term" value="P:guanine catabolic process"/>
    <property type="evidence" value="ECO:0007669"/>
    <property type="project" value="UniProtKB-UniRule"/>
</dbReference>
<dbReference type="Gene3D" id="3.20.20.140">
    <property type="entry name" value="Metal-dependent hydrolases"/>
    <property type="match status" value="1"/>
</dbReference>
<dbReference type="RefSeq" id="WP_244855865.1">
    <property type="nucleotide sequence ID" value="NZ_BAAAEC010000003.1"/>
</dbReference>
<comment type="catalytic activity">
    <reaction evidence="8">
        <text>guanine + H2O + H(+) = xanthine + NH4(+)</text>
        <dbReference type="Rhea" id="RHEA:14665"/>
        <dbReference type="ChEBI" id="CHEBI:15377"/>
        <dbReference type="ChEBI" id="CHEBI:15378"/>
        <dbReference type="ChEBI" id="CHEBI:16235"/>
        <dbReference type="ChEBI" id="CHEBI:17712"/>
        <dbReference type="ChEBI" id="CHEBI:28938"/>
        <dbReference type="EC" id="3.5.4.3"/>
    </reaction>
</comment>
<evidence type="ECO:0000256" key="4">
    <source>
        <dbReference type="ARBA" id="ARBA00022723"/>
    </source>
</evidence>
<reference evidence="10 11" key="1">
    <citation type="submission" date="2018-06" db="EMBL/GenBank/DDBJ databases">
        <authorList>
            <consortium name="Pathogen Informatics"/>
            <person name="Doyle S."/>
        </authorList>
    </citation>
    <scope>NUCLEOTIDE SEQUENCE [LARGE SCALE GENOMIC DNA]</scope>
    <source>
        <strain evidence="10 11">NCTC10894</strain>
    </source>
</reference>
<dbReference type="InterPro" id="IPR011059">
    <property type="entry name" value="Metal-dep_hydrolase_composite"/>
</dbReference>
<dbReference type="FunFam" id="3.20.20.140:FF:000022">
    <property type="entry name" value="Guanine deaminase"/>
    <property type="match status" value="1"/>
</dbReference>
<accession>A0AAJ4ZJZ6</accession>
<comment type="cofactor">
    <cofactor evidence="8">
        <name>Zn(2+)</name>
        <dbReference type="ChEBI" id="CHEBI:29105"/>
    </cofactor>
    <text evidence="8">Binds 1 zinc ion per subunit.</text>
</comment>
<dbReference type="InterPro" id="IPR032466">
    <property type="entry name" value="Metal_Hydrolase"/>
</dbReference>
<dbReference type="GO" id="GO:0008892">
    <property type="term" value="F:guanine deaminase activity"/>
    <property type="evidence" value="ECO:0007669"/>
    <property type="project" value="UniProtKB-UniRule"/>
</dbReference>
<evidence type="ECO:0000259" key="9">
    <source>
        <dbReference type="Pfam" id="PF01979"/>
    </source>
</evidence>
<keyword evidence="6 8" id="KW-0862">Zinc</keyword>
<dbReference type="PANTHER" id="PTHR11271:SF6">
    <property type="entry name" value="GUANINE DEAMINASE"/>
    <property type="match status" value="1"/>
</dbReference>
<dbReference type="GO" id="GO:0005829">
    <property type="term" value="C:cytosol"/>
    <property type="evidence" value="ECO:0007669"/>
    <property type="project" value="TreeGrafter"/>
</dbReference>
<keyword evidence="4 8" id="KW-0479">Metal-binding</keyword>
<name>A0AAJ4ZJZ6_9RALS</name>
<dbReference type="NCBIfam" id="NF006679">
    <property type="entry name" value="PRK09228.1"/>
    <property type="match status" value="1"/>
</dbReference>